<keyword evidence="1" id="KW-0732">Signal</keyword>
<keyword evidence="5" id="KW-1185">Reference proteome</keyword>
<dbReference type="RefSeq" id="WP_101261292.1">
    <property type="nucleotide sequence ID" value="NZ_MVDD01000006.1"/>
</dbReference>
<dbReference type="InterPro" id="IPR051099">
    <property type="entry name" value="AGR/TXD"/>
</dbReference>
<feature type="domain" description="Thioredoxin" evidence="3">
    <location>
        <begin position="1"/>
        <end position="134"/>
    </location>
</feature>
<evidence type="ECO:0000256" key="1">
    <source>
        <dbReference type="ARBA" id="ARBA00022729"/>
    </source>
</evidence>
<evidence type="ECO:0000256" key="2">
    <source>
        <dbReference type="ARBA" id="ARBA00023284"/>
    </source>
</evidence>
<evidence type="ECO:0000313" key="5">
    <source>
        <dbReference type="Proteomes" id="UP000233535"/>
    </source>
</evidence>
<accession>A0A2N3HYD2</accession>
<dbReference type="InterPro" id="IPR036249">
    <property type="entry name" value="Thioredoxin-like_sf"/>
</dbReference>
<evidence type="ECO:0000259" key="3">
    <source>
        <dbReference type="PROSITE" id="PS51352"/>
    </source>
</evidence>
<dbReference type="InterPro" id="IPR017937">
    <property type="entry name" value="Thioredoxin_CS"/>
</dbReference>
<dbReference type="EMBL" id="MVDD01000006">
    <property type="protein sequence ID" value="PKQ63086.1"/>
    <property type="molecule type" value="Genomic_DNA"/>
</dbReference>
<dbReference type="Proteomes" id="UP000233535">
    <property type="component" value="Unassembled WGS sequence"/>
</dbReference>
<protein>
    <recommendedName>
        <fullName evidence="3">Thioredoxin domain-containing protein</fullName>
    </recommendedName>
</protein>
<proteinExistence type="predicted"/>
<reference evidence="4 5" key="1">
    <citation type="journal article" date="2017" name="Front. Microbiol.">
        <title>Labilibaculum manganireducens gen. nov., sp. nov. and Labilibaculum filiforme sp. nov., Novel Bacteroidetes Isolated from Subsurface Sediments of the Baltic Sea.</title>
        <authorList>
            <person name="Vandieken V."/>
            <person name="Marshall I.P."/>
            <person name="Niemann H."/>
            <person name="Engelen B."/>
            <person name="Cypionka H."/>
        </authorList>
    </citation>
    <scope>NUCLEOTIDE SEQUENCE [LARGE SCALE GENOMIC DNA]</scope>
    <source>
        <strain evidence="4 5">59.16B</strain>
    </source>
</reference>
<organism evidence="4 5">
    <name type="scientific">Labilibaculum filiforme</name>
    <dbReference type="NCBI Taxonomy" id="1940526"/>
    <lineage>
        <taxon>Bacteria</taxon>
        <taxon>Pseudomonadati</taxon>
        <taxon>Bacteroidota</taxon>
        <taxon>Bacteroidia</taxon>
        <taxon>Marinilabiliales</taxon>
        <taxon>Marinifilaceae</taxon>
        <taxon>Labilibaculum</taxon>
    </lineage>
</organism>
<dbReference type="PROSITE" id="PS00194">
    <property type="entry name" value="THIOREDOXIN_1"/>
    <property type="match status" value="1"/>
</dbReference>
<gene>
    <name evidence="4" type="ORF">BZG02_09980</name>
</gene>
<name>A0A2N3HYD2_9BACT</name>
<dbReference type="SUPFAM" id="SSF52833">
    <property type="entry name" value="Thioredoxin-like"/>
    <property type="match status" value="1"/>
</dbReference>
<dbReference type="PROSITE" id="PS51352">
    <property type="entry name" value="THIOREDOXIN_2"/>
    <property type="match status" value="1"/>
</dbReference>
<dbReference type="Pfam" id="PF00085">
    <property type="entry name" value="Thioredoxin"/>
    <property type="match status" value="1"/>
</dbReference>
<dbReference type="PANTHER" id="PTHR15337:SF11">
    <property type="entry name" value="THIOREDOXIN DOMAIN-CONTAINING PROTEIN"/>
    <property type="match status" value="1"/>
</dbReference>
<dbReference type="InterPro" id="IPR013766">
    <property type="entry name" value="Thioredoxin_domain"/>
</dbReference>
<dbReference type="OrthoDB" id="1099736at2"/>
<dbReference type="PANTHER" id="PTHR15337">
    <property type="entry name" value="ANTERIOR GRADIENT PROTEIN-RELATED"/>
    <property type="match status" value="1"/>
</dbReference>
<dbReference type="Gene3D" id="3.40.30.10">
    <property type="entry name" value="Glutaredoxin"/>
    <property type="match status" value="1"/>
</dbReference>
<dbReference type="AlphaFoldDB" id="A0A2N3HYD2"/>
<evidence type="ECO:0000313" key="4">
    <source>
        <dbReference type="EMBL" id="PKQ63086.1"/>
    </source>
</evidence>
<comment type="caution">
    <text evidence="4">The sequence shown here is derived from an EMBL/GenBank/DDBJ whole genome shotgun (WGS) entry which is preliminary data.</text>
</comment>
<keyword evidence="2" id="KW-0676">Redox-active center</keyword>
<sequence length="402" mass="45705">MQKILILVVAIFLCGNLFSQGIEFEHGTFNEAVAKAKQENKLVFMDCFTTWCGPCKWLSKEIFPQQEVGEFFNKNFVSIKMDMEKGEGVELCSRFQVTSFPTLLFIDGEGNAVHKLVGGMPAEDLIKGAKAALDPSMRIGTLKAKFESGNRDLEFLMTYLGAVKAQYDQENMAVVSKEIIKQSSLEKYLTKDLFYVISAANFPYGSKEFNFLLKNKDKVKEIVEEYEYSSLFGNNIYAHLNQYAKECKNLKELDAEIQKCNKEFPLDGLDRIKKGVEYTFYIANNQLQKWYDSKIEDAEVLKGERKYIYNYNSICDEILRTPKLAASEKIVDDFLKIAQNFAADKENGIIMGNLMLANIYLHKKEKAKALKAFTIFFEENGRAGGNNTHPSVTNLKAAIENL</sequence>